<dbReference type="HOGENOM" id="CLU_033786_2_1_11"/>
<evidence type="ECO:0000313" key="2">
    <source>
        <dbReference type="EMBL" id="EEZ61657.1"/>
    </source>
</evidence>
<reference evidence="2" key="1">
    <citation type="submission" date="2009-10" db="EMBL/GenBank/DDBJ databases">
        <authorList>
            <person name="Weinstock G."/>
            <person name="Sodergren E."/>
            <person name="Clifton S."/>
            <person name="Fulton L."/>
            <person name="Fulton B."/>
            <person name="Courtney L."/>
            <person name="Fronick C."/>
            <person name="Harrison M."/>
            <person name="Strong C."/>
            <person name="Farmer C."/>
            <person name="Delahaunty K."/>
            <person name="Markovic C."/>
            <person name="Hall O."/>
            <person name="Minx P."/>
            <person name="Tomlinson C."/>
            <person name="Mitreva M."/>
            <person name="Nelson J."/>
            <person name="Hou S."/>
            <person name="Wollam A."/>
            <person name="Pepin K.H."/>
            <person name="Johnson M."/>
            <person name="Bhonagiri V."/>
            <person name="Nash W.E."/>
            <person name="Warren W."/>
            <person name="Chinwalla A."/>
            <person name="Mardis E.R."/>
            <person name="Wilson R.K."/>
        </authorList>
    </citation>
    <scope>NUCLEOTIDE SEQUENCE [LARGE SCALE GENOMIC DNA]</scope>
    <source>
        <strain evidence="2">ATCC 700122</strain>
    </source>
</reference>
<comment type="caution">
    <text evidence="2">The sequence shown here is derived from an EMBL/GenBank/DDBJ whole genome shotgun (WGS) entry which is preliminary data.</text>
</comment>
<name>D0WGP4_SLAES</name>
<feature type="domain" description="Polyphosphate kinase-2-related" evidence="1">
    <location>
        <begin position="12"/>
        <end position="246"/>
    </location>
</feature>
<dbReference type="GeneID" id="85007550"/>
<dbReference type="eggNOG" id="COG2326">
    <property type="taxonomic scope" value="Bacteria"/>
</dbReference>
<keyword evidence="3" id="KW-1185">Reference proteome</keyword>
<feature type="domain" description="Polyphosphate kinase-2-related" evidence="1">
    <location>
        <begin position="326"/>
        <end position="546"/>
    </location>
</feature>
<dbReference type="AlphaFoldDB" id="D0WGP4"/>
<dbReference type="Gene3D" id="3.40.50.300">
    <property type="entry name" value="P-loop containing nucleotide triphosphate hydrolases"/>
    <property type="match status" value="2"/>
</dbReference>
<dbReference type="SUPFAM" id="SSF52540">
    <property type="entry name" value="P-loop containing nucleoside triphosphate hydrolases"/>
    <property type="match status" value="2"/>
</dbReference>
<dbReference type="Pfam" id="PF03976">
    <property type="entry name" value="PPK2"/>
    <property type="match status" value="2"/>
</dbReference>
<gene>
    <name evidence="2" type="ORF">HMPREF0762_00998</name>
</gene>
<evidence type="ECO:0000313" key="3">
    <source>
        <dbReference type="Proteomes" id="UP000006001"/>
    </source>
</evidence>
<organism evidence="2 3">
    <name type="scientific">Slackia exigua (strain ATCC 700122 / DSM 15923 / CIP 105133 / JCM 11022 / KCTC 5966 / S-7)</name>
    <dbReference type="NCBI Taxonomy" id="649764"/>
    <lineage>
        <taxon>Bacteria</taxon>
        <taxon>Bacillati</taxon>
        <taxon>Actinomycetota</taxon>
        <taxon>Coriobacteriia</taxon>
        <taxon>Eggerthellales</taxon>
        <taxon>Eggerthellaceae</taxon>
        <taxon>Slackia</taxon>
    </lineage>
</organism>
<dbReference type="RefSeq" id="WP_006362256.1">
    <property type="nucleotide sequence ID" value="NZ_GG700630.1"/>
</dbReference>
<dbReference type="Proteomes" id="UP000006001">
    <property type="component" value="Unassembled WGS sequence"/>
</dbReference>
<dbReference type="STRING" id="649764.HMPREF0762_00998"/>
<proteinExistence type="predicted"/>
<dbReference type="InterPro" id="IPR027417">
    <property type="entry name" value="P-loop_NTPase"/>
</dbReference>
<sequence>MLEQVDLDHKTAKEDYKAEHDALMARLIVLQVKAMQAGIGTVVMFDGWKGAGKGSRISDLAYNLDARYMNVHTLSDFDVHAHREFCEKHPGVTGFYPFMQEFWGALGERGRMTIYEQGWYAAARRLMAKGDDPQARARETVESIGDFERILADNGYVVVKFFVHISQKEQERRLRKLADNPDTSWRLKGGGIPGKDEYAARYEEFDKTLSLTDADHAHWVLVNGEDKRTANLTIARTLVTELERALSRKEDPAAAAAARKAAENSAGALAQATDPRTRSAEESALVLEAARAQAAEQATFAPRHSRFKMVDRPVRLADVDNTLSLARADYSKALKEEQKRLGELELKMYRARVPLMIVYEGDDAAGKGGNIKRVAQAIDARGYTVFPSAAPTKPELMHPFLWRYWTRLPKAGHVGIYDRSWYGRILVERVEGFASPEEVFHAYDEINEFERELVEWGAILLKFWVAVDPDEQLRRFEEREANPAKQWKITPEDWRNRDKHPQYAAAVDDMFRLTSTPAAPWRILESTDKLHARVKALRTINKALEDRLG</sequence>
<accession>D0WGP4</accession>
<dbReference type="PANTHER" id="PTHR34383:SF3">
    <property type="entry name" value="POLYPHOSPHATE:AMP PHOSPHOTRANSFERASE"/>
    <property type="match status" value="1"/>
</dbReference>
<protein>
    <submittedName>
        <fullName evidence="2">Polyphosphate:AMP phosphotransferase</fullName>
    </submittedName>
</protein>
<dbReference type="PANTHER" id="PTHR34383">
    <property type="entry name" value="POLYPHOSPHATE:AMP PHOSPHOTRANSFERASE-RELATED"/>
    <property type="match status" value="1"/>
</dbReference>
<dbReference type="GO" id="GO:0016740">
    <property type="term" value="F:transferase activity"/>
    <property type="evidence" value="ECO:0007669"/>
    <property type="project" value="UniProtKB-KW"/>
</dbReference>
<evidence type="ECO:0000259" key="1">
    <source>
        <dbReference type="Pfam" id="PF03976"/>
    </source>
</evidence>
<dbReference type="OrthoDB" id="9775224at2"/>
<dbReference type="EMBL" id="ACUX02000006">
    <property type="protein sequence ID" value="EEZ61657.1"/>
    <property type="molecule type" value="Genomic_DNA"/>
</dbReference>
<dbReference type="InterPro" id="IPR022488">
    <property type="entry name" value="PPK2-related"/>
</dbReference>